<accession>A0A0E4BKT8</accession>
<proteinExistence type="predicted"/>
<evidence type="ECO:0000313" key="3">
    <source>
        <dbReference type="Proteomes" id="UP000063308"/>
    </source>
</evidence>
<gene>
    <name evidence="2" type="ORF">NK6_847</name>
</gene>
<feature type="transmembrane region" description="Helical" evidence="1">
    <location>
        <begin position="6"/>
        <end position="25"/>
    </location>
</feature>
<keyword evidence="1" id="KW-0812">Transmembrane</keyword>
<keyword evidence="1" id="KW-1133">Transmembrane helix</keyword>
<protein>
    <submittedName>
        <fullName evidence="2">Uncharacterized protein</fullName>
    </submittedName>
</protein>
<keyword evidence="1" id="KW-0472">Membrane</keyword>
<dbReference type="AlphaFoldDB" id="A0A0E4BKT8"/>
<evidence type="ECO:0000256" key="1">
    <source>
        <dbReference type="SAM" id="Phobius"/>
    </source>
</evidence>
<dbReference type="EMBL" id="AP014685">
    <property type="protein sequence ID" value="BAR54032.1"/>
    <property type="molecule type" value="Genomic_DNA"/>
</dbReference>
<name>A0A0E4BKT8_9BRAD</name>
<organism evidence="2 3">
    <name type="scientific">Bradyrhizobium diazoefficiens</name>
    <dbReference type="NCBI Taxonomy" id="1355477"/>
    <lineage>
        <taxon>Bacteria</taxon>
        <taxon>Pseudomonadati</taxon>
        <taxon>Pseudomonadota</taxon>
        <taxon>Alphaproteobacteria</taxon>
        <taxon>Hyphomicrobiales</taxon>
        <taxon>Nitrobacteraceae</taxon>
        <taxon>Bradyrhizobium</taxon>
    </lineage>
</organism>
<evidence type="ECO:0000313" key="2">
    <source>
        <dbReference type="EMBL" id="BAR54032.1"/>
    </source>
</evidence>
<sequence length="39" mass="4082">MPDLGPMVGGISLLAITFTITISLARIARPDVMRRAGVA</sequence>
<dbReference type="Proteomes" id="UP000063308">
    <property type="component" value="Chromosome"/>
</dbReference>
<reference evidence="2 3" key="1">
    <citation type="submission" date="2014-11" db="EMBL/GenBank/DDBJ databases">
        <title>Symbiosis island explosion on the genome of extra-slow-growing strains of soybean bradyrhizobia with massive insertion sequences.</title>
        <authorList>
            <person name="Iida T."/>
            <person name="Minamisawa K."/>
        </authorList>
    </citation>
    <scope>NUCLEOTIDE SEQUENCE [LARGE SCALE GENOMIC DNA]</scope>
    <source>
        <strain evidence="2 3">NK6</strain>
    </source>
</reference>